<dbReference type="InterPro" id="IPR036390">
    <property type="entry name" value="WH_DNA-bd_sf"/>
</dbReference>
<dbReference type="Pfam" id="PF03551">
    <property type="entry name" value="PadR"/>
    <property type="match status" value="1"/>
</dbReference>
<dbReference type="Gene3D" id="1.10.10.10">
    <property type="entry name" value="Winged helix-like DNA-binding domain superfamily/Winged helix DNA-binding domain"/>
    <property type="match status" value="1"/>
</dbReference>
<dbReference type="AlphaFoldDB" id="A0A558AEG8"/>
<protein>
    <submittedName>
        <fullName evidence="2">MarR family transcriptional regulator</fullName>
    </submittedName>
</protein>
<dbReference type="RefSeq" id="WP_101436252.1">
    <property type="nucleotide sequence ID" value="NZ_BNAX01000012.1"/>
</dbReference>
<gene>
    <name evidence="2" type="ORF">FNH06_12425</name>
</gene>
<dbReference type="InterPro" id="IPR005149">
    <property type="entry name" value="Tscrpt_reg_PadR_N"/>
</dbReference>
<feature type="domain" description="Transcription regulator PadR N-terminal" evidence="1">
    <location>
        <begin position="36"/>
        <end position="81"/>
    </location>
</feature>
<accession>A0A558AEG8</accession>
<name>A0A558AEG8_9PSEU</name>
<sequence>MSTINYSIVSARVLSAITHSPGFESFGAEIARLTGLRAPSIYKLLARLAERGFVREARVEPARHGTPRRWFALTDAGRALAEQWGVMRRETVVAERLRAVAVVLDLGAGDPLFRVADLLDVPGVPGAEFDVDALVEAVLGSDDGP</sequence>
<dbReference type="OrthoDB" id="122286at2"/>
<dbReference type="EMBL" id="VJZA01000016">
    <property type="protein sequence ID" value="TVT22642.1"/>
    <property type="molecule type" value="Genomic_DNA"/>
</dbReference>
<proteinExistence type="predicted"/>
<evidence type="ECO:0000259" key="1">
    <source>
        <dbReference type="Pfam" id="PF03551"/>
    </source>
</evidence>
<comment type="caution">
    <text evidence="2">The sequence shown here is derived from an EMBL/GenBank/DDBJ whole genome shotgun (WGS) entry which is preliminary data.</text>
</comment>
<organism evidence="2 3">
    <name type="scientific">Amycolatopsis acidiphila</name>
    <dbReference type="NCBI Taxonomy" id="715473"/>
    <lineage>
        <taxon>Bacteria</taxon>
        <taxon>Bacillati</taxon>
        <taxon>Actinomycetota</taxon>
        <taxon>Actinomycetes</taxon>
        <taxon>Pseudonocardiales</taxon>
        <taxon>Pseudonocardiaceae</taxon>
        <taxon>Amycolatopsis</taxon>
    </lineage>
</organism>
<dbReference type="SUPFAM" id="SSF46785">
    <property type="entry name" value="Winged helix' DNA-binding domain"/>
    <property type="match status" value="1"/>
</dbReference>
<reference evidence="2 3" key="1">
    <citation type="submission" date="2019-07" db="EMBL/GenBank/DDBJ databases">
        <title>New species of Amycolatopsis and Streptomyces.</title>
        <authorList>
            <person name="Duangmal K."/>
            <person name="Teo W.F.A."/>
            <person name="Lipun K."/>
        </authorList>
    </citation>
    <scope>NUCLEOTIDE SEQUENCE [LARGE SCALE GENOMIC DNA]</scope>
    <source>
        <strain evidence="2 3">JCM 30562</strain>
    </source>
</reference>
<dbReference type="InterPro" id="IPR036388">
    <property type="entry name" value="WH-like_DNA-bd_sf"/>
</dbReference>
<evidence type="ECO:0000313" key="3">
    <source>
        <dbReference type="Proteomes" id="UP000318578"/>
    </source>
</evidence>
<evidence type="ECO:0000313" key="2">
    <source>
        <dbReference type="EMBL" id="TVT22642.1"/>
    </source>
</evidence>
<dbReference type="Proteomes" id="UP000318578">
    <property type="component" value="Unassembled WGS sequence"/>
</dbReference>
<keyword evidence="3" id="KW-1185">Reference proteome</keyword>